<keyword evidence="3" id="KW-1185">Reference proteome</keyword>
<sequence>MSQTTVRLFKDIFAPWDRNHPEVVQQMYDAVYFSRFDPVGPTGLPFDELLDCIDVVDSAIAQLQQQIDGNITLATPPDFSTKKSSSRHTLPTW</sequence>
<accession>A0ABT5FJ94</accession>
<feature type="region of interest" description="Disordered" evidence="1">
    <location>
        <begin position="74"/>
        <end position="93"/>
    </location>
</feature>
<organism evidence="2 3">
    <name type="scientific">Psychrosphaera algicola</name>
    <dbReference type="NCBI Taxonomy" id="3023714"/>
    <lineage>
        <taxon>Bacteria</taxon>
        <taxon>Pseudomonadati</taxon>
        <taxon>Pseudomonadota</taxon>
        <taxon>Gammaproteobacteria</taxon>
        <taxon>Alteromonadales</taxon>
        <taxon>Pseudoalteromonadaceae</taxon>
        <taxon>Psychrosphaera</taxon>
    </lineage>
</organism>
<protein>
    <submittedName>
        <fullName evidence="2">Uncharacterized protein</fullName>
    </submittedName>
</protein>
<evidence type="ECO:0000313" key="2">
    <source>
        <dbReference type="EMBL" id="MDC2891283.1"/>
    </source>
</evidence>
<dbReference type="Proteomes" id="UP001528411">
    <property type="component" value="Unassembled WGS sequence"/>
</dbReference>
<dbReference type="EMBL" id="JAQOMS010000002">
    <property type="protein sequence ID" value="MDC2891283.1"/>
    <property type="molecule type" value="Genomic_DNA"/>
</dbReference>
<evidence type="ECO:0000256" key="1">
    <source>
        <dbReference type="SAM" id="MobiDB-lite"/>
    </source>
</evidence>
<name>A0ABT5FJ94_9GAMM</name>
<comment type="caution">
    <text evidence="2">The sequence shown here is derived from an EMBL/GenBank/DDBJ whole genome shotgun (WGS) entry which is preliminary data.</text>
</comment>
<reference evidence="2 3" key="1">
    <citation type="submission" date="2023-01" db="EMBL/GenBank/DDBJ databases">
        <title>Psychrosphaera sp. nov., isolated from marine algae.</title>
        <authorList>
            <person name="Bayburt H."/>
            <person name="Choi B.J."/>
            <person name="Kim J.M."/>
            <person name="Choi D.G."/>
            <person name="Jeon C.O."/>
        </authorList>
    </citation>
    <scope>NUCLEOTIDE SEQUENCE [LARGE SCALE GENOMIC DNA]</scope>
    <source>
        <strain evidence="2 3">G1-22</strain>
    </source>
</reference>
<gene>
    <name evidence="2" type="ORF">PN838_24200</name>
</gene>
<dbReference type="RefSeq" id="WP_272182299.1">
    <property type="nucleotide sequence ID" value="NZ_JAQOMS010000002.1"/>
</dbReference>
<proteinExistence type="predicted"/>
<evidence type="ECO:0000313" key="3">
    <source>
        <dbReference type="Proteomes" id="UP001528411"/>
    </source>
</evidence>